<accession>A0A284R0B3</accession>
<proteinExistence type="predicted"/>
<dbReference type="AlphaFoldDB" id="A0A284R0B3"/>
<keyword evidence="3" id="KW-1185">Reference proteome</keyword>
<reference evidence="3" key="1">
    <citation type="journal article" date="2017" name="Nat. Ecol. Evol.">
        <title>Genome expansion and lineage-specific genetic innovations in the forest pathogenic fungi Armillaria.</title>
        <authorList>
            <person name="Sipos G."/>
            <person name="Prasanna A.N."/>
            <person name="Walter M.C."/>
            <person name="O'Connor E."/>
            <person name="Balint B."/>
            <person name="Krizsan K."/>
            <person name="Kiss B."/>
            <person name="Hess J."/>
            <person name="Varga T."/>
            <person name="Slot J."/>
            <person name="Riley R."/>
            <person name="Boka B."/>
            <person name="Rigling D."/>
            <person name="Barry K."/>
            <person name="Lee J."/>
            <person name="Mihaltcheva S."/>
            <person name="LaButti K."/>
            <person name="Lipzen A."/>
            <person name="Waldron R."/>
            <person name="Moloney N.M."/>
            <person name="Sperisen C."/>
            <person name="Kredics L."/>
            <person name="Vagvoelgyi C."/>
            <person name="Patrignani A."/>
            <person name="Fitzpatrick D."/>
            <person name="Nagy I."/>
            <person name="Doyle S."/>
            <person name="Anderson J.B."/>
            <person name="Grigoriev I.V."/>
            <person name="Gueldener U."/>
            <person name="Muensterkoetter M."/>
            <person name="Nagy L.G."/>
        </authorList>
    </citation>
    <scope>NUCLEOTIDE SEQUENCE [LARGE SCALE GENOMIC DNA]</scope>
    <source>
        <strain evidence="3">C18/9</strain>
    </source>
</reference>
<evidence type="ECO:0000313" key="2">
    <source>
        <dbReference type="EMBL" id="SJL02166.1"/>
    </source>
</evidence>
<dbReference type="Proteomes" id="UP000219338">
    <property type="component" value="Unassembled WGS sequence"/>
</dbReference>
<name>A0A284R0B3_ARMOS</name>
<feature type="region of interest" description="Disordered" evidence="1">
    <location>
        <begin position="154"/>
        <end position="194"/>
    </location>
</feature>
<evidence type="ECO:0000256" key="1">
    <source>
        <dbReference type="SAM" id="MobiDB-lite"/>
    </source>
</evidence>
<protein>
    <submittedName>
        <fullName evidence="2">Uncharacterized protein</fullName>
    </submittedName>
</protein>
<feature type="compositionally biased region" description="Basic and acidic residues" evidence="1">
    <location>
        <begin position="129"/>
        <end position="139"/>
    </location>
</feature>
<dbReference type="STRING" id="47428.A0A284R0B3"/>
<dbReference type="OrthoDB" id="3227079at2759"/>
<dbReference type="EMBL" id="FUEG01000003">
    <property type="protein sequence ID" value="SJL02166.1"/>
    <property type="molecule type" value="Genomic_DNA"/>
</dbReference>
<evidence type="ECO:0000313" key="3">
    <source>
        <dbReference type="Proteomes" id="UP000219338"/>
    </source>
</evidence>
<organism evidence="2 3">
    <name type="scientific">Armillaria ostoyae</name>
    <name type="common">Armillaria root rot fungus</name>
    <dbReference type="NCBI Taxonomy" id="47428"/>
    <lineage>
        <taxon>Eukaryota</taxon>
        <taxon>Fungi</taxon>
        <taxon>Dikarya</taxon>
        <taxon>Basidiomycota</taxon>
        <taxon>Agaricomycotina</taxon>
        <taxon>Agaricomycetes</taxon>
        <taxon>Agaricomycetidae</taxon>
        <taxon>Agaricales</taxon>
        <taxon>Marasmiineae</taxon>
        <taxon>Physalacriaceae</taxon>
        <taxon>Armillaria</taxon>
    </lineage>
</organism>
<dbReference type="OMA" id="RSNSHYR"/>
<gene>
    <name evidence="2" type="ORF">ARMOST_05492</name>
</gene>
<sequence length="213" mass="23348">MATFFISIFSCCRRKRSKDYIVPNDEEARLILPSTDPLSPAIPNVIVIDHQRLQDKLGTIVRSKEGKMVNVNSQIPFNLHNQPLPQSSLSRSNSHYRISALTMSSSRNYSHSQSHSGSRTSSPSGRRTSSNERMDEYRRTPILNVRLVKDYGATATTSRGRKGRLASDIPGTGVDGLSVGSDTIGPESPDSSQGKPCAFTIPDIGALVLSWDD</sequence>
<feature type="region of interest" description="Disordered" evidence="1">
    <location>
        <begin position="105"/>
        <end position="140"/>
    </location>
</feature>
<feature type="compositionally biased region" description="Low complexity" evidence="1">
    <location>
        <begin position="105"/>
        <end position="128"/>
    </location>
</feature>